<comment type="subcellular location">
    <subcellularLocation>
        <location evidence="3">Endoplasmic reticulum membrane</location>
        <topology evidence="3">Peripheral membrane protein</topology>
    </subcellularLocation>
    <subcellularLocation>
        <location evidence="2">Microsome membrane</location>
        <topology evidence="2">Peripheral membrane protein</topology>
    </subcellularLocation>
</comment>
<evidence type="ECO:0008006" key="16">
    <source>
        <dbReference type="Google" id="ProtNLM"/>
    </source>
</evidence>
<dbReference type="Proteomes" id="UP001159363">
    <property type="component" value="Chromosome 3"/>
</dbReference>
<evidence type="ECO:0000256" key="12">
    <source>
        <dbReference type="ARBA" id="ARBA00023136"/>
    </source>
</evidence>
<keyword evidence="11" id="KW-0503">Monooxygenase</keyword>
<evidence type="ECO:0000256" key="13">
    <source>
        <dbReference type="SAM" id="MobiDB-lite"/>
    </source>
</evidence>
<keyword evidence="5" id="KW-0349">Heme</keyword>
<evidence type="ECO:0000256" key="6">
    <source>
        <dbReference type="ARBA" id="ARBA00022723"/>
    </source>
</evidence>
<keyword evidence="9" id="KW-0560">Oxidoreductase</keyword>
<dbReference type="Gene3D" id="1.10.630.10">
    <property type="entry name" value="Cytochrome P450"/>
    <property type="match status" value="2"/>
</dbReference>
<keyword evidence="12" id="KW-0472">Membrane</keyword>
<dbReference type="PANTHER" id="PTHR24291">
    <property type="entry name" value="CYTOCHROME P450 FAMILY 4"/>
    <property type="match status" value="1"/>
</dbReference>
<evidence type="ECO:0000256" key="7">
    <source>
        <dbReference type="ARBA" id="ARBA00022824"/>
    </source>
</evidence>
<keyword evidence="15" id="KW-1185">Reference proteome</keyword>
<evidence type="ECO:0000256" key="1">
    <source>
        <dbReference type="ARBA" id="ARBA00001971"/>
    </source>
</evidence>
<gene>
    <name evidence="14" type="ORF">PR048_007999</name>
</gene>
<comment type="similarity">
    <text evidence="4">Belongs to the cytochrome P450 family.</text>
</comment>
<evidence type="ECO:0000256" key="11">
    <source>
        <dbReference type="ARBA" id="ARBA00023033"/>
    </source>
</evidence>
<evidence type="ECO:0000313" key="15">
    <source>
        <dbReference type="Proteomes" id="UP001159363"/>
    </source>
</evidence>
<keyword evidence="7" id="KW-0256">Endoplasmic reticulum</keyword>
<organism evidence="14 15">
    <name type="scientific">Dryococelus australis</name>
    <dbReference type="NCBI Taxonomy" id="614101"/>
    <lineage>
        <taxon>Eukaryota</taxon>
        <taxon>Metazoa</taxon>
        <taxon>Ecdysozoa</taxon>
        <taxon>Arthropoda</taxon>
        <taxon>Hexapoda</taxon>
        <taxon>Insecta</taxon>
        <taxon>Pterygota</taxon>
        <taxon>Neoptera</taxon>
        <taxon>Polyneoptera</taxon>
        <taxon>Phasmatodea</taxon>
        <taxon>Verophasmatodea</taxon>
        <taxon>Anareolatae</taxon>
        <taxon>Phasmatidae</taxon>
        <taxon>Eurycanthinae</taxon>
        <taxon>Dryococelus</taxon>
    </lineage>
</organism>
<keyword evidence="10" id="KW-0408">Iron</keyword>
<keyword evidence="6" id="KW-0479">Metal-binding</keyword>
<dbReference type="Pfam" id="PF00067">
    <property type="entry name" value="p450"/>
    <property type="match status" value="2"/>
</dbReference>
<keyword evidence="8" id="KW-0492">Microsome</keyword>
<comment type="caution">
    <text evidence="14">The sequence shown here is derived from an EMBL/GenBank/DDBJ whole genome shotgun (WGS) entry which is preliminary data.</text>
</comment>
<feature type="region of interest" description="Disordered" evidence="13">
    <location>
        <begin position="1"/>
        <end position="26"/>
    </location>
</feature>
<reference evidence="14 15" key="1">
    <citation type="submission" date="2023-02" db="EMBL/GenBank/DDBJ databases">
        <title>LHISI_Scaffold_Assembly.</title>
        <authorList>
            <person name="Stuart O.P."/>
            <person name="Cleave R."/>
            <person name="Magrath M.J.L."/>
            <person name="Mikheyev A.S."/>
        </authorList>
    </citation>
    <scope>NUCLEOTIDE SEQUENCE [LARGE SCALE GENOMIC DNA]</scope>
    <source>
        <strain evidence="14">Daus_M_001</strain>
        <tissue evidence="14">Leg muscle</tissue>
    </source>
</reference>
<dbReference type="EMBL" id="JARBHB010000003">
    <property type="protein sequence ID" value="KAJ8888508.1"/>
    <property type="molecule type" value="Genomic_DNA"/>
</dbReference>
<evidence type="ECO:0000256" key="9">
    <source>
        <dbReference type="ARBA" id="ARBA00023002"/>
    </source>
</evidence>
<evidence type="ECO:0000256" key="10">
    <source>
        <dbReference type="ARBA" id="ARBA00023004"/>
    </source>
</evidence>
<dbReference type="InterPro" id="IPR036396">
    <property type="entry name" value="Cyt_P450_sf"/>
</dbReference>
<dbReference type="InterPro" id="IPR050196">
    <property type="entry name" value="Cytochrome_P450_Monoox"/>
</dbReference>
<evidence type="ECO:0000256" key="8">
    <source>
        <dbReference type="ARBA" id="ARBA00022848"/>
    </source>
</evidence>
<evidence type="ECO:0000256" key="3">
    <source>
        <dbReference type="ARBA" id="ARBA00004406"/>
    </source>
</evidence>
<evidence type="ECO:0000256" key="2">
    <source>
        <dbReference type="ARBA" id="ARBA00004174"/>
    </source>
</evidence>
<name>A0ABQ9HVU7_9NEOP</name>
<evidence type="ECO:0000313" key="14">
    <source>
        <dbReference type="EMBL" id="KAJ8888508.1"/>
    </source>
</evidence>
<dbReference type="PANTHER" id="PTHR24291:SF189">
    <property type="entry name" value="CYTOCHROME P450 4C3-RELATED"/>
    <property type="match status" value="1"/>
</dbReference>
<accession>A0ABQ9HVU7</accession>
<dbReference type="SUPFAM" id="SSF48264">
    <property type="entry name" value="Cytochrome P450"/>
    <property type="match status" value="2"/>
</dbReference>
<evidence type="ECO:0000256" key="4">
    <source>
        <dbReference type="ARBA" id="ARBA00010617"/>
    </source>
</evidence>
<evidence type="ECO:0000256" key="5">
    <source>
        <dbReference type="ARBA" id="ARBA00022617"/>
    </source>
</evidence>
<sequence>MEQRRNTRAGETGDRRENPPTCGIVRRNSHMSKTRRDPAGNIIWFVLWEERALNRDDFFDAVVLKLAKQYGPLFRVWVGPNLFVILSAPEYIEVILSSNTQLDKGSNYKFTLPWIGDGLLTSTGNASVLLRSCFDAWGRVVPEKGRSRQANNERGSAPPTPARYIGGVSQDLLLSVIRASKIVSNVTITTSVCPRYDLLANWPKWKHHRRIITPTFHFKILEDFLDVFNCNCQKMIEKLKEKTNGPEFDIHPYISLCALDIIAETAMGVSIKAQDDDEADFVKATRK</sequence>
<dbReference type="InterPro" id="IPR001128">
    <property type="entry name" value="Cyt_P450"/>
</dbReference>
<protein>
    <recommendedName>
        <fullName evidence="16">Cytochrome P450</fullName>
    </recommendedName>
</protein>
<proteinExistence type="inferred from homology"/>
<comment type="cofactor">
    <cofactor evidence="1">
        <name>heme</name>
        <dbReference type="ChEBI" id="CHEBI:30413"/>
    </cofactor>
</comment>